<dbReference type="PANTHER" id="PTHR22798:SF0">
    <property type="entry name" value="MALIGNANT T-CELL-AMPLIFIED SEQUENCE 1"/>
    <property type="match status" value="1"/>
</dbReference>
<name>A0AAV0BI04_PHAPC</name>
<proteinExistence type="predicted"/>
<dbReference type="EMBL" id="CALTRL010005713">
    <property type="protein sequence ID" value="CAH7685183.1"/>
    <property type="molecule type" value="Genomic_DNA"/>
</dbReference>
<feature type="domain" description="Eukaryotic translation initiation factor 2D-like PUA RNA-binding" evidence="1">
    <location>
        <begin position="3"/>
        <end position="72"/>
    </location>
</feature>
<dbReference type="SUPFAM" id="SSF88697">
    <property type="entry name" value="PUA domain-like"/>
    <property type="match status" value="1"/>
</dbReference>
<protein>
    <recommendedName>
        <fullName evidence="1">Eukaryotic translation initiation factor 2D-like PUA RNA-binding domain-containing protein</fullName>
    </recommendedName>
</protein>
<accession>A0AAV0BI04</accession>
<evidence type="ECO:0000313" key="2">
    <source>
        <dbReference type="EMBL" id="CAH7685183.1"/>
    </source>
</evidence>
<dbReference type="PANTHER" id="PTHR22798">
    <property type="entry name" value="MCT-1 PROTEIN"/>
    <property type="match status" value="1"/>
</dbReference>
<keyword evidence="3" id="KW-1185">Reference proteome</keyword>
<dbReference type="Proteomes" id="UP001153365">
    <property type="component" value="Unassembled WGS sequence"/>
</dbReference>
<dbReference type="GO" id="GO:0001731">
    <property type="term" value="P:formation of translation preinitiation complex"/>
    <property type="evidence" value="ECO:0007669"/>
    <property type="project" value="TreeGrafter"/>
</dbReference>
<gene>
    <name evidence="2" type="ORF">PPACK8108_LOCUS19666</name>
</gene>
<dbReference type="Gene3D" id="3.10.400.20">
    <property type="match status" value="1"/>
</dbReference>
<dbReference type="Pfam" id="PF26292">
    <property type="entry name" value="PUA_elF2D"/>
    <property type="match status" value="1"/>
</dbReference>
<comment type="caution">
    <text evidence="2">The sequence shown here is derived from an EMBL/GenBank/DDBJ whole genome shotgun (WGS) entry which is preliminary data.</text>
</comment>
<feature type="non-terminal residue" evidence="2">
    <location>
        <position position="1"/>
    </location>
</feature>
<dbReference type="InterPro" id="IPR048248">
    <property type="entry name" value="PUA_eIF2d-like"/>
</dbReference>
<evidence type="ECO:0000259" key="1">
    <source>
        <dbReference type="Pfam" id="PF26292"/>
    </source>
</evidence>
<dbReference type="NCBIfam" id="TIGR00451">
    <property type="entry name" value="unchar_dom_2"/>
    <property type="match status" value="1"/>
</dbReference>
<dbReference type="InterPro" id="IPR016437">
    <property type="entry name" value="MCT-1/Tma20"/>
</dbReference>
<dbReference type="AlphaFoldDB" id="A0AAV0BI04"/>
<dbReference type="InterPro" id="IPR004521">
    <property type="entry name" value="Uncharacterised_CHP00451"/>
</dbReference>
<dbReference type="InterPro" id="IPR015947">
    <property type="entry name" value="PUA-like_sf"/>
</dbReference>
<evidence type="ECO:0000313" key="3">
    <source>
        <dbReference type="Proteomes" id="UP001153365"/>
    </source>
</evidence>
<dbReference type="PROSITE" id="PS50890">
    <property type="entry name" value="PUA"/>
    <property type="match status" value="1"/>
</dbReference>
<feature type="non-terminal residue" evidence="2">
    <location>
        <position position="80"/>
    </location>
</feature>
<dbReference type="GO" id="GO:0003723">
    <property type="term" value="F:RNA binding"/>
    <property type="evidence" value="ECO:0007669"/>
    <property type="project" value="InterPro"/>
</dbReference>
<reference evidence="2" key="1">
    <citation type="submission" date="2022-06" db="EMBL/GenBank/DDBJ databases">
        <authorList>
            <consortium name="SYNGENTA / RWTH Aachen University"/>
        </authorList>
    </citation>
    <scope>NUCLEOTIDE SEQUENCE</scope>
</reference>
<sequence length="80" mass="8762">IKFVLFGSKIICPSLNPPYASLPDQLAANTPVLVLAEGKQHACAIGFTQMSSNNIYKINKGICVDNIHYLGDNLWEIESI</sequence>
<organism evidence="2 3">
    <name type="scientific">Phakopsora pachyrhizi</name>
    <name type="common">Asian soybean rust disease fungus</name>
    <dbReference type="NCBI Taxonomy" id="170000"/>
    <lineage>
        <taxon>Eukaryota</taxon>
        <taxon>Fungi</taxon>
        <taxon>Dikarya</taxon>
        <taxon>Basidiomycota</taxon>
        <taxon>Pucciniomycotina</taxon>
        <taxon>Pucciniomycetes</taxon>
        <taxon>Pucciniales</taxon>
        <taxon>Phakopsoraceae</taxon>
        <taxon>Phakopsora</taxon>
    </lineage>
</organism>